<evidence type="ECO:0000256" key="4">
    <source>
        <dbReference type="ARBA" id="ARBA00022801"/>
    </source>
</evidence>
<dbReference type="STRING" id="87626.PTD2_15117"/>
<evidence type="ECO:0000259" key="7">
    <source>
        <dbReference type="PROSITE" id="PS50828"/>
    </source>
</evidence>
<feature type="domain" description="Smr" evidence="7">
    <location>
        <begin position="97"/>
        <end position="172"/>
    </location>
</feature>
<dbReference type="Proteomes" id="UP000006201">
    <property type="component" value="Unassembled WGS sequence"/>
</dbReference>
<dbReference type="PANTHER" id="PTHR35562:SF1">
    <property type="entry name" value="UPF0115 PROTEIN YFCN"/>
    <property type="match status" value="1"/>
</dbReference>
<dbReference type="PROSITE" id="PS50828">
    <property type="entry name" value="SMR"/>
    <property type="match status" value="1"/>
</dbReference>
<sequence length="181" mass="20480">MKKTPAIDADELALFRQEIAGARAFKQDKIHFSRPTKKNTISTQAKQIKLEQAEFFFSDQYEPNIDSKAVLSYVKEGHDSFLAKQLRRGDFPPELILDLHGLNKEDTKAELVALISACKKQHIHCACVMHGIGQQVLKNKVPHYLVQHPDVIAMHQAPLEWGGKSAVLILIDLHLPHDPKY</sequence>
<accession>A4CCT8</accession>
<keyword evidence="9" id="KW-1185">Reference proteome</keyword>
<dbReference type="AlphaFoldDB" id="A4CCT8"/>
<protein>
    <recommendedName>
        <fullName evidence="6">Ribosome rescue factor SmrB</fullName>
        <ecNumber evidence="6">3.1.-.-</ecNumber>
    </recommendedName>
</protein>
<dbReference type="HAMAP" id="MF_01042">
    <property type="entry name" value="SmrB"/>
    <property type="match status" value="1"/>
</dbReference>
<dbReference type="InterPro" id="IPR002625">
    <property type="entry name" value="Smr_dom"/>
</dbReference>
<comment type="caution">
    <text evidence="8">The sequence shown here is derived from an EMBL/GenBank/DDBJ whole genome shotgun (WGS) entry which is preliminary data.</text>
</comment>
<dbReference type="GO" id="GO:0019843">
    <property type="term" value="F:rRNA binding"/>
    <property type="evidence" value="ECO:0007669"/>
    <property type="project" value="UniProtKB-UniRule"/>
</dbReference>
<keyword evidence="2 6" id="KW-0699">rRNA-binding</keyword>
<dbReference type="SUPFAM" id="SSF160443">
    <property type="entry name" value="SMR domain-like"/>
    <property type="match status" value="1"/>
</dbReference>
<dbReference type="InterPro" id="IPR036063">
    <property type="entry name" value="Smr_dom_sf"/>
</dbReference>
<dbReference type="HOGENOM" id="CLU_055978_4_0_6"/>
<dbReference type="Gene3D" id="3.30.1370.110">
    <property type="match status" value="1"/>
</dbReference>
<dbReference type="EMBL" id="AAOH01000006">
    <property type="protein sequence ID" value="EAR27381.1"/>
    <property type="molecule type" value="Genomic_DNA"/>
</dbReference>
<comment type="function">
    <text evidence="6">Acts as a ribosome collision sensor. Detects stalled/collided disomes (pairs of ribosomes where the leading ribosome is stalled and a second ribosome has collided with it) and endonucleolytically cleaves mRNA at the 5' boundary of the stalled ribosome. Stalled/collided disomes form a new interface (primarily via the 30S subunits) that binds SmrB. Cleaved mRNA becomes available for tmRNA ligation, leading to ribosomal subunit dissociation and rescue of stalled ribosomes.</text>
</comment>
<evidence type="ECO:0000313" key="8">
    <source>
        <dbReference type="EMBL" id="EAR27381.1"/>
    </source>
</evidence>
<dbReference type="eggNOG" id="COG2840">
    <property type="taxonomic scope" value="Bacteria"/>
</dbReference>
<organism evidence="8 9">
    <name type="scientific">Pseudoalteromonas tunicata D2</name>
    <dbReference type="NCBI Taxonomy" id="87626"/>
    <lineage>
        <taxon>Bacteria</taxon>
        <taxon>Pseudomonadati</taxon>
        <taxon>Pseudomonadota</taxon>
        <taxon>Gammaproteobacteria</taxon>
        <taxon>Alteromonadales</taxon>
        <taxon>Pseudoalteromonadaceae</taxon>
        <taxon>Pseudoalteromonas</taxon>
    </lineage>
</organism>
<dbReference type="Pfam" id="PF01713">
    <property type="entry name" value="Smr"/>
    <property type="match status" value="1"/>
</dbReference>
<dbReference type="GO" id="GO:0016787">
    <property type="term" value="F:hydrolase activity"/>
    <property type="evidence" value="ECO:0007669"/>
    <property type="project" value="UniProtKB-KW"/>
</dbReference>
<evidence type="ECO:0000256" key="6">
    <source>
        <dbReference type="HAMAP-Rule" id="MF_01042"/>
    </source>
</evidence>
<dbReference type="PANTHER" id="PTHR35562">
    <property type="entry name" value="DNA ENDONUCLEASE SMRA-RELATED"/>
    <property type="match status" value="1"/>
</dbReference>
<evidence type="ECO:0000313" key="9">
    <source>
        <dbReference type="Proteomes" id="UP000006201"/>
    </source>
</evidence>
<evidence type="ECO:0000256" key="3">
    <source>
        <dbReference type="ARBA" id="ARBA00022759"/>
    </source>
</evidence>
<name>A4CCT8_9GAMM</name>
<keyword evidence="4 6" id="KW-0378">Hydrolase</keyword>
<keyword evidence="5 6" id="KW-0694">RNA-binding</keyword>
<dbReference type="NCBIfam" id="NF003432">
    <property type="entry name" value="PRK04946.1"/>
    <property type="match status" value="1"/>
</dbReference>
<dbReference type="GO" id="GO:0072344">
    <property type="term" value="P:rescue of stalled ribosome"/>
    <property type="evidence" value="ECO:0007669"/>
    <property type="project" value="UniProtKB-UniRule"/>
</dbReference>
<reference evidence="8 9" key="1">
    <citation type="submission" date="2006-02" db="EMBL/GenBank/DDBJ databases">
        <authorList>
            <person name="Moran M.A."/>
            <person name="Kjelleberg S."/>
            <person name="Egan S."/>
            <person name="Saunders N."/>
            <person name="Thomas T."/>
            <person name="Ferriera S."/>
            <person name="Johnson J."/>
            <person name="Kravitz S."/>
            <person name="Halpern A."/>
            <person name="Remington K."/>
            <person name="Beeson K."/>
            <person name="Tran B."/>
            <person name="Rogers Y.-H."/>
            <person name="Friedman R."/>
            <person name="Venter J.C."/>
        </authorList>
    </citation>
    <scope>NUCLEOTIDE SEQUENCE [LARGE SCALE GENOMIC DNA]</scope>
    <source>
        <strain evidence="8 9">D2</strain>
    </source>
</reference>
<proteinExistence type="inferred from homology"/>
<evidence type="ECO:0000256" key="2">
    <source>
        <dbReference type="ARBA" id="ARBA00022730"/>
    </source>
</evidence>
<dbReference type="SMART" id="SM00463">
    <property type="entry name" value="SMR"/>
    <property type="match status" value="1"/>
</dbReference>
<evidence type="ECO:0000256" key="1">
    <source>
        <dbReference type="ARBA" id="ARBA00022722"/>
    </source>
</evidence>
<dbReference type="RefSeq" id="WP_009838643.1">
    <property type="nucleotide sequence ID" value="NZ_AAOH01000006.1"/>
</dbReference>
<comment type="similarity">
    <text evidence="6">Belongs to the SmrB family.</text>
</comment>
<dbReference type="GO" id="GO:0004521">
    <property type="term" value="F:RNA endonuclease activity"/>
    <property type="evidence" value="ECO:0007669"/>
    <property type="project" value="UniProtKB-UniRule"/>
</dbReference>
<evidence type="ECO:0000256" key="5">
    <source>
        <dbReference type="ARBA" id="ARBA00022884"/>
    </source>
</evidence>
<gene>
    <name evidence="6" type="primary">smrB</name>
    <name evidence="8" type="ORF">PTD2_15117</name>
</gene>
<comment type="subunit">
    <text evidence="6">Associates with collided ribosomes, but not with correctly translating polysomes.</text>
</comment>
<dbReference type="InterPro" id="IPR022990">
    <property type="entry name" value="SmrB-like"/>
</dbReference>
<keyword evidence="1 6" id="KW-0540">Nuclease</keyword>
<dbReference type="OrthoDB" id="5795446at2"/>
<dbReference type="EC" id="3.1.-.-" evidence="6"/>
<keyword evidence="3 6" id="KW-0255">Endonuclease</keyword>